<keyword evidence="4 11" id="KW-0812">Transmembrane</keyword>
<accession>A0A286U9L5</accession>
<comment type="similarity">
    <text evidence="2 11">Belongs to the MICOS complex subunit Mic60 family.</text>
</comment>
<dbReference type="Pfam" id="PF09731">
    <property type="entry name" value="Mitofilin"/>
    <property type="match status" value="1"/>
</dbReference>
<evidence type="ECO:0000256" key="10">
    <source>
        <dbReference type="ARBA" id="ARBA00025571"/>
    </source>
</evidence>
<proteinExistence type="inferred from homology"/>
<evidence type="ECO:0000256" key="13">
    <source>
        <dbReference type="SAM" id="MobiDB-lite"/>
    </source>
</evidence>
<evidence type="ECO:0000313" key="15">
    <source>
        <dbReference type="Proteomes" id="UP000217199"/>
    </source>
</evidence>
<feature type="coiled-coil region" evidence="12">
    <location>
        <begin position="684"/>
        <end position="730"/>
    </location>
</feature>
<name>A0A286U9L5_9AGAM</name>
<dbReference type="STRING" id="2282107.A0A286U9L5"/>
<comment type="caution">
    <text evidence="14">The sequence shown here is derived from an EMBL/GenBank/DDBJ whole genome shotgun (WGS) entry which is preliminary data.</text>
</comment>
<feature type="compositionally biased region" description="Polar residues" evidence="13">
    <location>
        <begin position="572"/>
        <end position="585"/>
    </location>
</feature>
<protein>
    <recommendedName>
        <fullName evidence="3 11">MICOS complex subunit MIC60</fullName>
    </recommendedName>
    <alternativeName>
        <fullName evidence="11">Mitofilin</fullName>
    </alternativeName>
</protein>
<keyword evidence="15" id="KW-1185">Reference proteome</keyword>
<comment type="caution">
    <text evidence="11">Lacks conserved residue(s) required for the propagation of feature annotation.</text>
</comment>
<organism evidence="14 15">
    <name type="scientific">Pyrrhoderma noxium</name>
    <dbReference type="NCBI Taxonomy" id="2282107"/>
    <lineage>
        <taxon>Eukaryota</taxon>
        <taxon>Fungi</taxon>
        <taxon>Dikarya</taxon>
        <taxon>Basidiomycota</taxon>
        <taxon>Agaricomycotina</taxon>
        <taxon>Agaricomycetes</taxon>
        <taxon>Hymenochaetales</taxon>
        <taxon>Hymenochaetaceae</taxon>
        <taxon>Pyrrhoderma</taxon>
    </lineage>
</organism>
<gene>
    <name evidence="14" type="ORF">PNOK_0782400</name>
</gene>
<evidence type="ECO:0000256" key="6">
    <source>
        <dbReference type="ARBA" id="ARBA00022989"/>
    </source>
</evidence>
<keyword evidence="7 12" id="KW-0175">Coiled coil</keyword>
<evidence type="ECO:0000256" key="4">
    <source>
        <dbReference type="ARBA" id="ARBA00022692"/>
    </source>
</evidence>
<sequence>MNIPNSITARVFDSVWDADDCSYLKDFLDTLPKSSLEYANKARGHAHCGMSNTAMPMMTSKPSGLGIAAGPMDPAPATTFLSTVLSTTTITTYAQEVSSSLSLESSSLSSKPPHLPSILIPSLLVGLFVMGTVIWFWYKKYYKAIPPRKLHEITYNKRLNVSYQGARSQNVIAGKELEHQDQQVSVASHLMARTVRMKNYPFEASHMGQMHGRHEMVTDPGGIIRPQGVICIDEWSTTTLTEDVHSHDISRVIRHQTIAIRSLEEEVRRMRAEGYSQGLQNGRFTKARGYDSSELPPRYIVNGGSSLSKVTVESVIENARDFQFDELSGARHPVPLLGIKQFRPARTFTKSSVLANAVSSTSPTPQKRGFLRTVTLYSTGLVILFYSASSVVAVNNERYNAFFVESVPFGEVIMNLIEDQGLDEKLRFSIIKSVQDKMQQVFDNVSKKASDALPAAEKTDKVKENVVERVSSAKSFASERVEKAREKIQEKTKDAKERAQHVVSELRTKTEKRIAKASGKASELAKPVEEKVLLVVRPEKFSEGVEELVQRVEGALAGKIIEIPSEVITPEQPISTPRDTVSNDTSASESSSVFISAEKNIYSAELPIGFEPPPGFQRPGQPPRSTSAPKSDSQKDDILPLLAPIITNINASEPVIAELASTIDSLASFIKENPSAATSAKGILDTAKSDLQLLASRIDEARNEERSKLEEQLQNQAREYMLKLLELEVSAQDKLDEQELEFKHFFEEERNRMIQAYREKLEHELQTQSEIINERLKAEVIAQGIEMQRRWIREIKVRVEQERGGRLGKLEELAANIKQLERITKDNADYLDENLRLHATWAAFRALVTASSEASVRRPFRDELRVLRHASGAREDELTRVVLDTLEASDVPDVGVEPLADLTSWFTTSVAPQVARVALVPEYDAGVLSYLASHFFSSFRFQRKGFVEGNDVLSVLARAEYYMNENDLDSATRELNQLKGAPKVLLSDWLDAARKRLEVLQALEVIQSQTTLASLRIV</sequence>
<reference evidence="14 15" key="1">
    <citation type="journal article" date="2017" name="Mol. Ecol.">
        <title>Comparative and population genomic landscape of Phellinus noxius: A hypervariable fungus causing root rot in trees.</title>
        <authorList>
            <person name="Chung C.L."/>
            <person name="Lee T.J."/>
            <person name="Akiba M."/>
            <person name="Lee H.H."/>
            <person name="Kuo T.H."/>
            <person name="Liu D."/>
            <person name="Ke H.M."/>
            <person name="Yokoi T."/>
            <person name="Roa M.B."/>
            <person name="Lu M.J."/>
            <person name="Chang Y.Y."/>
            <person name="Ann P.J."/>
            <person name="Tsai J.N."/>
            <person name="Chen C.Y."/>
            <person name="Tzean S.S."/>
            <person name="Ota Y."/>
            <person name="Hattori T."/>
            <person name="Sahashi N."/>
            <person name="Liou R.F."/>
            <person name="Kikuchi T."/>
            <person name="Tsai I.J."/>
        </authorList>
    </citation>
    <scope>NUCLEOTIDE SEQUENCE [LARGE SCALE GENOMIC DNA]</scope>
    <source>
        <strain evidence="14 15">FFPRI411160</strain>
    </source>
</reference>
<keyword evidence="9 11" id="KW-0472">Membrane</keyword>
<evidence type="ECO:0000256" key="11">
    <source>
        <dbReference type="RuleBase" id="RU363000"/>
    </source>
</evidence>
<evidence type="ECO:0000256" key="12">
    <source>
        <dbReference type="SAM" id="Coils"/>
    </source>
</evidence>
<evidence type="ECO:0000256" key="8">
    <source>
        <dbReference type="ARBA" id="ARBA00023128"/>
    </source>
</evidence>
<dbReference type="Gene3D" id="1.20.120.20">
    <property type="entry name" value="Apolipoprotein"/>
    <property type="match status" value="1"/>
</dbReference>
<dbReference type="AlphaFoldDB" id="A0A286U9L5"/>
<dbReference type="PANTHER" id="PTHR15415:SF7">
    <property type="entry name" value="MICOS COMPLEX SUBUNIT MIC60"/>
    <property type="match status" value="1"/>
</dbReference>
<dbReference type="InterPro" id="IPR019133">
    <property type="entry name" value="MIC60"/>
</dbReference>
<evidence type="ECO:0000256" key="3">
    <source>
        <dbReference type="ARBA" id="ARBA00018116"/>
    </source>
</evidence>
<feature type="region of interest" description="Disordered" evidence="13">
    <location>
        <begin position="608"/>
        <end position="634"/>
    </location>
</feature>
<dbReference type="InParanoid" id="A0A286U9L5"/>
<evidence type="ECO:0000313" key="14">
    <source>
        <dbReference type="EMBL" id="PAV16204.1"/>
    </source>
</evidence>
<dbReference type="PANTHER" id="PTHR15415">
    <property type="entry name" value="MITOFILIN"/>
    <property type="match status" value="1"/>
</dbReference>
<comment type="subcellular location">
    <subcellularLocation>
        <location evidence="1 11">Mitochondrion inner membrane</location>
        <topology evidence="1 11">Single-pass membrane protein</topology>
    </subcellularLocation>
</comment>
<feature type="region of interest" description="Disordered" evidence="13">
    <location>
        <begin position="568"/>
        <end position="589"/>
    </location>
</feature>
<dbReference type="EMBL" id="NBII01000008">
    <property type="protein sequence ID" value="PAV16204.1"/>
    <property type="molecule type" value="Genomic_DNA"/>
</dbReference>
<comment type="subunit">
    <text evidence="11">Component of the mitochondrial contact site and cristae organizing system (MICOS) complex.</text>
</comment>
<dbReference type="GO" id="GO:0061617">
    <property type="term" value="C:MICOS complex"/>
    <property type="evidence" value="ECO:0007669"/>
    <property type="project" value="TreeGrafter"/>
</dbReference>
<feature type="transmembrane region" description="Helical" evidence="11">
    <location>
        <begin position="374"/>
        <end position="394"/>
    </location>
</feature>
<evidence type="ECO:0000256" key="5">
    <source>
        <dbReference type="ARBA" id="ARBA00022792"/>
    </source>
</evidence>
<keyword evidence="5 11" id="KW-0999">Mitochondrion inner membrane</keyword>
<evidence type="ECO:0000256" key="7">
    <source>
        <dbReference type="ARBA" id="ARBA00023054"/>
    </source>
</evidence>
<dbReference type="OrthoDB" id="10261039at2759"/>
<dbReference type="GO" id="GO:0042407">
    <property type="term" value="P:cristae formation"/>
    <property type="evidence" value="ECO:0007669"/>
    <property type="project" value="TreeGrafter"/>
</dbReference>
<evidence type="ECO:0000256" key="9">
    <source>
        <dbReference type="ARBA" id="ARBA00023136"/>
    </source>
</evidence>
<feature type="compositionally biased region" description="Pro residues" evidence="13">
    <location>
        <begin position="610"/>
        <end position="622"/>
    </location>
</feature>
<feature type="transmembrane region" description="Helical" evidence="11">
    <location>
        <begin position="118"/>
        <end position="138"/>
    </location>
</feature>
<keyword evidence="8 11" id="KW-0496">Mitochondrion</keyword>
<evidence type="ECO:0000256" key="2">
    <source>
        <dbReference type="ARBA" id="ARBA00010877"/>
    </source>
</evidence>
<comment type="function">
    <text evidence="10">Component of the MICOS complex, a large protein complex of the mitochondrial inner membrane that plays crucial roles in the maintenance of crista junctions, inner membrane architecture, and formation of contact sites to the outer membrane. Plays a role in keeping cristae membranes connected to the inner boundary membrane. Also promotes protein import via the mitochondrial intermembrane space assembly (MIA) pathway.</text>
</comment>
<evidence type="ECO:0000256" key="1">
    <source>
        <dbReference type="ARBA" id="ARBA00004434"/>
    </source>
</evidence>
<keyword evidence="6 11" id="KW-1133">Transmembrane helix</keyword>
<dbReference type="Proteomes" id="UP000217199">
    <property type="component" value="Unassembled WGS sequence"/>
</dbReference>